<comment type="caution">
    <text evidence="1">The sequence shown here is derived from an EMBL/GenBank/DDBJ whole genome shotgun (WGS) entry which is preliminary data.</text>
</comment>
<evidence type="ECO:0000313" key="2">
    <source>
        <dbReference type="Proteomes" id="UP000708208"/>
    </source>
</evidence>
<name>A0A8J2K952_9HEXA</name>
<dbReference type="AlphaFoldDB" id="A0A8J2K952"/>
<sequence>MSKCSVYVLGSNADTRQNRSLQPRIDPIRLLSCLKPLLNLQTGGIKSDKEVDKVFVLMTKFSKKLVSKCTYINILKASPSDVLNLFMERGGWEMLYNWVVEAKTNKNNVLLNEILSLFLVTPASVERLRTNSLPKEVKQISIKWDDEDTKSFAEKVVAFWINIARNEDSSRQAN</sequence>
<organism evidence="1 2">
    <name type="scientific">Allacma fusca</name>
    <dbReference type="NCBI Taxonomy" id="39272"/>
    <lineage>
        <taxon>Eukaryota</taxon>
        <taxon>Metazoa</taxon>
        <taxon>Ecdysozoa</taxon>
        <taxon>Arthropoda</taxon>
        <taxon>Hexapoda</taxon>
        <taxon>Collembola</taxon>
        <taxon>Symphypleona</taxon>
        <taxon>Sminthuridae</taxon>
        <taxon>Allacma</taxon>
    </lineage>
</organism>
<dbReference type="Proteomes" id="UP000708208">
    <property type="component" value="Unassembled WGS sequence"/>
</dbReference>
<dbReference type="PANTHER" id="PTHR46557:SF1">
    <property type="entry name" value="SERINE_THREONINE-PROTEIN PHOSPHATASE 1 REGULATORY SUBUNIT 10"/>
    <property type="match status" value="1"/>
</dbReference>
<proteinExistence type="predicted"/>
<dbReference type="EMBL" id="CAJVCH010215252">
    <property type="protein sequence ID" value="CAG7731572.1"/>
    <property type="molecule type" value="Genomic_DNA"/>
</dbReference>
<dbReference type="OrthoDB" id="2138378at2759"/>
<reference evidence="1" key="1">
    <citation type="submission" date="2021-06" db="EMBL/GenBank/DDBJ databases">
        <authorList>
            <person name="Hodson N. C."/>
            <person name="Mongue J. A."/>
            <person name="Jaron S. K."/>
        </authorList>
    </citation>
    <scope>NUCLEOTIDE SEQUENCE</scope>
</reference>
<feature type="non-terminal residue" evidence="1">
    <location>
        <position position="1"/>
    </location>
</feature>
<gene>
    <name evidence="1" type="ORF">AFUS01_LOCUS20153</name>
</gene>
<accession>A0A8J2K952</accession>
<keyword evidence="2" id="KW-1185">Reference proteome</keyword>
<dbReference type="GO" id="GO:0000785">
    <property type="term" value="C:chromatin"/>
    <property type="evidence" value="ECO:0007669"/>
    <property type="project" value="TreeGrafter"/>
</dbReference>
<evidence type="ECO:0000313" key="1">
    <source>
        <dbReference type="EMBL" id="CAG7731572.1"/>
    </source>
</evidence>
<dbReference type="PANTHER" id="PTHR46557">
    <property type="entry name" value="SERINE/THREONINE-PROTEIN PHOSPHATASE 1 REGULATORY SUBUNIT 10-RELATED"/>
    <property type="match status" value="1"/>
</dbReference>
<dbReference type="GO" id="GO:0008157">
    <property type="term" value="F:protein phosphatase 1 binding"/>
    <property type="evidence" value="ECO:0007669"/>
    <property type="project" value="TreeGrafter"/>
</dbReference>
<protein>
    <submittedName>
        <fullName evidence="1">Uncharacterized protein</fullName>
    </submittedName>
</protein>
<dbReference type="GO" id="GO:0072357">
    <property type="term" value="C:PTW/PP1 phosphatase complex"/>
    <property type="evidence" value="ECO:0007669"/>
    <property type="project" value="TreeGrafter"/>
</dbReference>